<dbReference type="Proteomes" id="UP000034664">
    <property type="component" value="Unassembled WGS sequence"/>
</dbReference>
<dbReference type="EMBL" id="LBZM01000058">
    <property type="protein sequence ID" value="KKR70056.1"/>
    <property type="molecule type" value="Genomic_DNA"/>
</dbReference>
<name>A0A0G0T5Q6_9BACT</name>
<reference evidence="1 2" key="1">
    <citation type="journal article" date="2015" name="Nature">
        <title>rRNA introns, odd ribosomes, and small enigmatic genomes across a large radiation of phyla.</title>
        <authorList>
            <person name="Brown C.T."/>
            <person name="Hug L.A."/>
            <person name="Thomas B.C."/>
            <person name="Sharon I."/>
            <person name="Castelle C.J."/>
            <person name="Singh A."/>
            <person name="Wilkins M.J."/>
            <person name="Williams K.H."/>
            <person name="Banfield J.F."/>
        </authorList>
    </citation>
    <scope>NUCLEOTIDE SEQUENCE [LARGE SCALE GENOMIC DNA]</scope>
</reference>
<dbReference type="AlphaFoldDB" id="A0A0G0T5Q6"/>
<gene>
    <name evidence="1" type="ORF">UU14_C0058G0001</name>
</gene>
<evidence type="ECO:0000313" key="2">
    <source>
        <dbReference type="Proteomes" id="UP000034664"/>
    </source>
</evidence>
<organism evidence="1 2">
    <name type="scientific">Candidatus Roizmanbacteria bacterium GW2011_GWB1_40_7</name>
    <dbReference type="NCBI Taxonomy" id="1618482"/>
    <lineage>
        <taxon>Bacteria</taxon>
        <taxon>Candidatus Roizmaniibacteriota</taxon>
    </lineage>
</organism>
<accession>A0A0G0T5Q6</accession>
<protein>
    <submittedName>
        <fullName evidence="1">Uncharacterized protein</fullName>
    </submittedName>
</protein>
<sequence length="147" mass="16950">MRNRIDLYSRVSVAIVLALVTSQLLVQEVFLGYSPRVRSDLADRVVETTLALVNFDNYRNFFNRDERIDYTRAIANNENEALQQLDRVSFQPTVIKGVYAKETGNAYMTRINVYEIDWITVDYQRKDGSIIKLEIPRGTQPPPSGLF</sequence>
<comment type="caution">
    <text evidence="1">The sequence shown here is derived from an EMBL/GenBank/DDBJ whole genome shotgun (WGS) entry which is preliminary data.</text>
</comment>
<proteinExistence type="predicted"/>
<evidence type="ECO:0000313" key="1">
    <source>
        <dbReference type="EMBL" id="KKR70056.1"/>
    </source>
</evidence>